<keyword evidence="1" id="KW-0732">Signal</keyword>
<evidence type="ECO:0000256" key="1">
    <source>
        <dbReference type="SAM" id="SignalP"/>
    </source>
</evidence>
<accession>A0A9X3DR35</accession>
<organism evidence="2 3">
    <name type="scientific">Acinetobacter nematophilus</name>
    <dbReference type="NCBI Taxonomy" id="2994642"/>
    <lineage>
        <taxon>Bacteria</taxon>
        <taxon>Pseudomonadati</taxon>
        <taxon>Pseudomonadota</taxon>
        <taxon>Gammaproteobacteria</taxon>
        <taxon>Moraxellales</taxon>
        <taxon>Moraxellaceae</taxon>
        <taxon>Acinetobacter</taxon>
    </lineage>
</organism>
<evidence type="ECO:0000313" key="3">
    <source>
        <dbReference type="Proteomes" id="UP001146019"/>
    </source>
</evidence>
<sequence length="183" mass="20532">MKIQLITLLILSGCCLSSASANVPFKKVSECDSDYFNGDYCAKANMAKYKTALKNMKANFDKKYILLNTGTSDSLEMIALDTQTGIAYPLNYQFTGWEDNQGNVKKKPSYTFSLNDPKLCLMGSQFDGDHPGTHETYSNIRNCLASKKSVHLHLLILPIPTKFNINMMIKKRHGFLIQINSLC</sequence>
<feature type="chain" id="PRO_5040818502" evidence="1">
    <location>
        <begin position="22"/>
        <end position="183"/>
    </location>
</feature>
<dbReference type="Proteomes" id="UP001146019">
    <property type="component" value="Unassembled WGS sequence"/>
</dbReference>
<proteinExistence type="predicted"/>
<feature type="signal peptide" evidence="1">
    <location>
        <begin position="1"/>
        <end position="21"/>
    </location>
</feature>
<evidence type="ECO:0000313" key="2">
    <source>
        <dbReference type="EMBL" id="MCX5466980.1"/>
    </source>
</evidence>
<keyword evidence="3" id="KW-1185">Reference proteome</keyword>
<reference evidence="2" key="1">
    <citation type="submission" date="2022-11" db="EMBL/GenBank/DDBJ databases">
        <title>Biodiversity and phylogenetic relationships of bacteria.</title>
        <authorList>
            <person name="Machado R.A.R."/>
            <person name="Bhat A."/>
            <person name="Loulou A."/>
            <person name="Kallel S."/>
        </authorList>
    </citation>
    <scope>NUCLEOTIDE SEQUENCE</scope>
    <source>
        <strain evidence="2">A-IN1</strain>
    </source>
</reference>
<comment type="caution">
    <text evidence="2">The sequence shown here is derived from an EMBL/GenBank/DDBJ whole genome shotgun (WGS) entry which is preliminary data.</text>
</comment>
<dbReference type="AlphaFoldDB" id="A0A9X3DR35"/>
<dbReference type="RefSeq" id="WP_266129420.1">
    <property type="nucleotide sequence ID" value="NZ_JAPKMY010000002.1"/>
</dbReference>
<gene>
    <name evidence="2" type="ORF">OSH00_04400</name>
</gene>
<protein>
    <submittedName>
        <fullName evidence="2">Uncharacterized protein</fullName>
    </submittedName>
</protein>
<name>A0A9X3DR35_9GAMM</name>
<dbReference type="EMBL" id="JAPKMY010000002">
    <property type="protein sequence ID" value="MCX5466980.1"/>
    <property type="molecule type" value="Genomic_DNA"/>
</dbReference>